<feature type="region of interest" description="Disordered" evidence="1">
    <location>
        <begin position="134"/>
        <end position="156"/>
    </location>
</feature>
<dbReference type="OrthoDB" id="247722at2157"/>
<sequence length="156" mass="17296">MEEIEATGPEGETVTEAADHFVSALGFEEGVESLAEMLSMPSVAFEVLAESYRRHLITYLLTHETPVAIHELATYVAARERRTSRAAVTPGERDEVAARLIHVHLPKLVDFGIIEWIPERGEILLYSGVQTGIEQHGREGRPKTETAGEPANRRHS</sequence>
<keyword evidence="4" id="KW-1185">Reference proteome</keyword>
<dbReference type="AlphaFoldDB" id="A0A498L4M4"/>
<protein>
    <recommendedName>
        <fullName evidence="2">DUF7344 domain-containing protein</fullName>
    </recommendedName>
</protein>
<dbReference type="RefSeq" id="WP_129067437.1">
    <property type="nucleotide sequence ID" value="NZ_RDFA01000001.1"/>
</dbReference>
<evidence type="ECO:0000256" key="1">
    <source>
        <dbReference type="SAM" id="MobiDB-lite"/>
    </source>
</evidence>
<evidence type="ECO:0000313" key="3">
    <source>
        <dbReference type="EMBL" id="RXK51574.1"/>
    </source>
</evidence>
<evidence type="ECO:0000313" key="4">
    <source>
        <dbReference type="Proteomes" id="UP000289691"/>
    </source>
</evidence>
<dbReference type="InterPro" id="IPR055768">
    <property type="entry name" value="DUF7344"/>
</dbReference>
<dbReference type="Proteomes" id="UP000289691">
    <property type="component" value="Unassembled WGS sequence"/>
</dbReference>
<dbReference type="EMBL" id="RDFA01000001">
    <property type="protein sequence ID" value="RXK51574.1"/>
    <property type="molecule type" value="Genomic_DNA"/>
</dbReference>
<feature type="domain" description="DUF7344" evidence="2">
    <location>
        <begin position="45"/>
        <end position="123"/>
    </location>
</feature>
<dbReference type="Pfam" id="PF24035">
    <property type="entry name" value="DUF7344"/>
    <property type="match status" value="1"/>
</dbReference>
<reference evidence="3 4" key="1">
    <citation type="submission" date="2019-01" db="EMBL/GenBank/DDBJ databases">
        <title>Halorientalis sp. F13-25 a new haloarchaeum isolated from hypersaline water.</title>
        <authorList>
            <person name="Ana D.-V."/>
            <person name="Cristina S.-P."/>
            <person name="Antonio V."/>
        </authorList>
    </citation>
    <scope>NUCLEOTIDE SEQUENCE [LARGE SCALE GENOMIC DNA]</scope>
    <source>
        <strain evidence="3 4">F13-25</strain>
    </source>
</reference>
<gene>
    <name evidence="3" type="ORF">EAF64_02795</name>
</gene>
<organism evidence="3 4">
    <name type="scientific">Halorientalis pallida</name>
    <dbReference type="NCBI Taxonomy" id="2479928"/>
    <lineage>
        <taxon>Archaea</taxon>
        <taxon>Methanobacteriati</taxon>
        <taxon>Methanobacteriota</taxon>
        <taxon>Stenosarchaea group</taxon>
        <taxon>Halobacteria</taxon>
        <taxon>Halobacteriales</taxon>
        <taxon>Haloarculaceae</taxon>
        <taxon>Halorientalis</taxon>
    </lineage>
</organism>
<accession>A0A498L4M4</accession>
<evidence type="ECO:0000259" key="2">
    <source>
        <dbReference type="Pfam" id="PF24035"/>
    </source>
</evidence>
<comment type="caution">
    <text evidence="3">The sequence shown here is derived from an EMBL/GenBank/DDBJ whole genome shotgun (WGS) entry which is preliminary data.</text>
</comment>
<proteinExistence type="predicted"/>
<feature type="compositionally biased region" description="Basic and acidic residues" evidence="1">
    <location>
        <begin position="135"/>
        <end position="146"/>
    </location>
</feature>
<name>A0A498L4M4_9EURY</name>